<evidence type="ECO:0000313" key="1">
    <source>
        <dbReference type="EMBL" id="TDQ42804.1"/>
    </source>
</evidence>
<protein>
    <submittedName>
        <fullName evidence="1">Uncharacterized protein</fullName>
    </submittedName>
</protein>
<organism evidence="1 2">
    <name type="scientific">Aureibacillus halotolerans</name>
    <dbReference type="NCBI Taxonomy" id="1508390"/>
    <lineage>
        <taxon>Bacteria</taxon>
        <taxon>Bacillati</taxon>
        <taxon>Bacillota</taxon>
        <taxon>Bacilli</taxon>
        <taxon>Bacillales</taxon>
        <taxon>Bacillaceae</taxon>
        <taxon>Aureibacillus</taxon>
    </lineage>
</organism>
<gene>
    <name evidence="1" type="ORF">EV213_101233</name>
</gene>
<reference evidence="1 2" key="1">
    <citation type="submission" date="2019-03" db="EMBL/GenBank/DDBJ databases">
        <title>Genomic Encyclopedia of Type Strains, Phase IV (KMG-IV): sequencing the most valuable type-strain genomes for metagenomic binning, comparative biology and taxonomic classification.</title>
        <authorList>
            <person name="Goeker M."/>
        </authorList>
    </citation>
    <scope>NUCLEOTIDE SEQUENCE [LARGE SCALE GENOMIC DNA]</scope>
    <source>
        <strain evidence="1 2">DSM 28697</strain>
    </source>
</reference>
<accession>A0A4R6UI12</accession>
<dbReference type="EMBL" id="SNYJ01000001">
    <property type="protein sequence ID" value="TDQ42804.1"/>
    <property type="molecule type" value="Genomic_DNA"/>
</dbReference>
<name>A0A4R6UI12_9BACI</name>
<dbReference type="AlphaFoldDB" id="A0A4R6UI12"/>
<dbReference type="Proteomes" id="UP000295632">
    <property type="component" value="Unassembled WGS sequence"/>
</dbReference>
<dbReference type="RefSeq" id="WP_166639110.1">
    <property type="nucleotide sequence ID" value="NZ_SNYJ01000001.1"/>
</dbReference>
<comment type="caution">
    <text evidence="1">The sequence shown here is derived from an EMBL/GenBank/DDBJ whole genome shotgun (WGS) entry which is preliminary data.</text>
</comment>
<proteinExistence type="predicted"/>
<evidence type="ECO:0000313" key="2">
    <source>
        <dbReference type="Proteomes" id="UP000295632"/>
    </source>
</evidence>
<keyword evidence="2" id="KW-1185">Reference proteome</keyword>
<sequence length="48" mass="5395">MSFVVVALYTSFHMVQAKYFDEAVVIHGVEVYFVTEFSSPSMLTKSDG</sequence>